<sequence>MRVIAGQARRINLKTIPGMDTRPTSDRIKETLFNMIHSYLTDICFLDLFAGSGQMGIEALSRGAKQAIFVESNKGAVSCIEQNLELTKLKDKSKVICQNVIPALMRLEGNYHFEYVFMDPPYHVFLEKQVLEYLKNSSLIDSDSVIIVEASLETKFDYLENLGFQIIKRKEYKTNMHLFLQMQ</sequence>
<keyword evidence="1 3" id="KW-0489">Methyltransferase</keyword>
<organism evidence="3 4">
    <name type="scientific">Lachnotalea glycerini</name>
    <dbReference type="NCBI Taxonomy" id="1763509"/>
    <lineage>
        <taxon>Bacteria</taxon>
        <taxon>Bacillati</taxon>
        <taxon>Bacillota</taxon>
        <taxon>Clostridia</taxon>
        <taxon>Lachnospirales</taxon>
        <taxon>Lachnospiraceae</taxon>
        <taxon>Lachnotalea</taxon>
    </lineage>
</organism>
<keyword evidence="2 3" id="KW-0808">Transferase</keyword>
<dbReference type="Pfam" id="PF03602">
    <property type="entry name" value="Cons_hypoth95"/>
    <property type="match status" value="1"/>
</dbReference>
<evidence type="ECO:0000256" key="1">
    <source>
        <dbReference type="ARBA" id="ARBA00022603"/>
    </source>
</evidence>
<name>A0A318ER15_9FIRM</name>
<reference evidence="3 4" key="1">
    <citation type="submission" date="2018-05" db="EMBL/GenBank/DDBJ databases">
        <title>Genomic Encyclopedia of Type Strains, Phase IV (KMG-IV): sequencing the most valuable type-strain genomes for metagenomic binning, comparative biology and taxonomic classification.</title>
        <authorList>
            <person name="Goeker M."/>
        </authorList>
    </citation>
    <scope>NUCLEOTIDE SEQUENCE [LARGE SCALE GENOMIC DNA]</scope>
    <source>
        <strain evidence="3 4">DSM 28816</strain>
    </source>
</reference>
<dbReference type="PIRSF" id="PIRSF004553">
    <property type="entry name" value="CHP00095"/>
    <property type="match status" value="1"/>
</dbReference>
<dbReference type="Gene3D" id="3.40.50.150">
    <property type="entry name" value="Vaccinia Virus protein VP39"/>
    <property type="match status" value="1"/>
</dbReference>
<dbReference type="GO" id="GO:0008168">
    <property type="term" value="F:methyltransferase activity"/>
    <property type="evidence" value="ECO:0007669"/>
    <property type="project" value="UniProtKB-KW"/>
</dbReference>
<evidence type="ECO:0000313" key="3">
    <source>
        <dbReference type="EMBL" id="PXV95425.1"/>
    </source>
</evidence>
<dbReference type="GO" id="GO:0031167">
    <property type="term" value="P:rRNA methylation"/>
    <property type="evidence" value="ECO:0007669"/>
    <property type="project" value="InterPro"/>
</dbReference>
<dbReference type="InterPro" id="IPR029063">
    <property type="entry name" value="SAM-dependent_MTases_sf"/>
</dbReference>
<dbReference type="InterPro" id="IPR004398">
    <property type="entry name" value="RNA_MeTrfase_RsmD"/>
</dbReference>
<dbReference type="PANTHER" id="PTHR43542:SF1">
    <property type="entry name" value="METHYLTRANSFERASE"/>
    <property type="match status" value="1"/>
</dbReference>
<proteinExistence type="predicted"/>
<evidence type="ECO:0000313" key="4">
    <source>
        <dbReference type="Proteomes" id="UP000247523"/>
    </source>
</evidence>
<dbReference type="AlphaFoldDB" id="A0A318ER15"/>
<dbReference type="PANTHER" id="PTHR43542">
    <property type="entry name" value="METHYLTRANSFERASE"/>
    <property type="match status" value="1"/>
</dbReference>
<dbReference type="EMBL" id="QICS01000001">
    <property type="protein sequence ID" value="PXV95425.1"/>
    <property type="molecule type" value="Genomic_DNA"/>
</dbReference>
<comment type="caution">
    <text evidence="3">The sequence shown here is derived from an EMBL/GenBank/DDBJ whole genome shotgun (WGS) entry which is preliminary data.</text>
</comment>
<accession>A0A318ER15</accession>
<dbReference type="CDD" id="cd02440">
    <property type="entry name" value="AdoMet_MTases"/>
    <property type="match status" value="1"/>
</dbReference>
<dbReference type="NCBIfam" id="TIGR00095">
    <property type="entry name" value="16S rRNA (guanine(966)-N(2))-methyltransferase RsmD"/>
    <property type="match status" value="1"/>
</dbReference>
<dbReference type="Proteomes" id="UP000247523">
    <property type="component" value="Unassembled WGS sequence"/>
</dbReference>
<dbReference type="SUPFAM" id="SSF53335">
    <property type="entry name" value="S-adenosyl-L-methionine-dependent methyltransferases"/>
    <property type="match status" value="1"/>
</dbReference>
<gene>
    <name evidence="3" type="ORF">C8E03_10154</name>
</gene>
<protein>
    <submittedName>
        <fullName evidence="3">16S rRNA (Guanine(966)-N(2))-methyltransferase RsmD</fullName>
    </submittedName>
</protein>
<evidence type="ECO:0000256" key="2">
    <source>
        <dbReference type="ARBA" id="ARBA00022679"/>
    </source>
</evidence>